<organism evidence="2 3">
    <name type="scientific">Pseudozyma flocculosa</name>
    <dbReference type="NCBI Taxonomy" id="84751"/>
    <lineage>
        <taxon>Eukaryota</taxon>
        <taxon>Fungi</taxon>
        <taxon>Dikarya</taxon>
        <taxon>Basidiomycota</taxon>
        <taxon>Ustilaginomycotina</taxon>
        <taxon>Ustilaginomycetes</taxon>
        <taxon>Ustilaginales</taxon>
        <taxon>Ustilaginaceae</taxon>
        <taxon>Pseudozyma</taxon>
    </lineage>
</organism>
<dbReference type="GO" id="GO:0000070">
    <property type="term" value="P:mitotic sister chromatid segregation"/>
    <property type="evidence" value="ECO:0007669"/>
    <property type="project" value="InterPro"/>
</dbReference>
<gene>
    <name evidence="2" type="ORF">PSFLO_02997</name>
</gene>
<dbReference type="OrthoDB" id="3354845at2759"/>
<sequence>MPEQFPRLNLETPKDLDYVLQQIRRHAHQLAKLEFDDEFLRRKPFKQAWDKSVDVWTATARQKLEPNLLFNGYTLHEYSKQSKATEPFDEDLSKEVQTLAEQSDRLTEEVIGCRKSLPTRRAEAMQRRAEVLRALEEKKEKQRARAQDAHRQKAESVAQTLEVDLPRKDQVKRTLDESVDDITGLQVSILEQATAAAEQTRLVKKLRSMPP</sequence>
<evidence type="ECO:0000256" key="1">
    <source>
        <dbReference type="SAM" id="MobiDB-lite"/>
    </source>
</evidence>
<dbReference type="InterPro" id="IPR013950">
    <property type="entry name" value="Mis14/Nsl1"/>
</dbReference>
<feature type="compositionally biased region" description="Basic and acidic residues" evidence="1">
    <location>
        <begin position="140"/>
        <end position="154"/>
    </location>
</feature>
<name>A0A5C3EZL5_9BASI</name>
<dbReference type="EMBL" id="OOIP01000007">
    <property type="protein sequence ID" value="SPO37522.1"/>
    <property type="molecule type" value="Genomic_DNA"/>
</dbReference>
<evidence type="ECO:0000313" key="3">
    <source>
        <dbReference type="Proteomes" id="UP000323386"/>
    </source>
</evidence>
<keyword evidence="3" id="KW-1185">Reference proteome</keyword>
<protein>
    <submittedName>
        <fullName evidence="2">Uncharacterized protein</fullName>
    </submittedName>
</protein>
<dbReference type="AlphaFoldDB" id="A0A5C3EZL5"/>
<dbReference type="Pfam" id="PF08641">
    <property type="entry name" value="Mis14"/>
    <property type="match status" value="1"/>
</dbReference>
<feature type="region of interest" description="Disordered" evidence="1">
    <location>
        <begin position="140"/>
        <end position="161"/>
    </location>
</feature>
<dbReference type="Proteomes" id="UP000323386">
    <property type="component" value="Unassembled WGS sequence"/>
</dbReference>
<reference evidence="2 3" key="1">
    <citation type="submission" date="2018-03" db="EMBL/GenBank/DDBJ databases">
        <authorList>
            <person name="Guldener U."/>
        </authorList>
    </citation>
    <scope>NUCLEOTIDE SEQUENCE [LARGE SCALE GENOMIC DNA]</scope>
    <source>
        <strain evidence="2 3">DAOM196992</strain>
    </source>
</reference>
<dbReference type="GO" id="GO:0000776">
    <property type="term" value="C:kinetochore"/>
    <property type="evidence" value="ECO:0007669"/>
    <property type="project" value="InterPro"/>
</dbReference>
<proteinExistence type="predicted"/>
<accession>A0A5C3EZL5</accession>
<evidence type="ECO:0000313" key="2">
    <source>
        <dbReference type="EMBL" id="SPO37522.1"/>
    </source>
</evidence>